<dbReference type="PANTHER" id="PTHR11079:SF202">
    <property type="entry name" value="TRNA-SPECIFIC ADENOSINE DEAMINASE"/>
    <property type="match status" value="1"/>
</dbReference>
<dbReference type="PANTHER" id="PTHR11079">
    <property type="entry name" value="CYTOSINE DEAMINASE FAMILY MEMBER"/>
    <property type="match status" value="1"/>
</dbReference>
<comment type="caution">
    <text evidence="4">The sequence shown here is derived from an EMBL/GenBank/DDBJ whole genome shotgun (WGS) entry which is preliminary data.</text>
</comment>
<dbReference type="Gene3D" id="3.40.140.10">
    <property type="entry name" value="Cytidine Deaminase, domain 2"/>
    <property type="match status" value="1"/>
</dbReference>
<dbReference type="RefSeq" id="WP_259525420.1">
    <property type="nucleotide sequence ID" value="NZ_JANLCK010000002.1"/>
</dbReference>
<organism evidence="4 5">
    <name type="scientific">Herbiconiux oxytropis</name>
    <dbReference type="NCBI Taxonomy" id="2970915"/>
    <lineage>
        <taxon>Bacteria</taxon>
        <taxon>Bacillati</taxon>
        <taxon>Actinomycetota</taxon>
        <taxon>Actinomycetes</taxon>
        <taxon>Micrococcales</taxon>
        <taxon>Microbacteriaceae</taxon>
        <taxon>Herbiconiux</taxon>
    </lineage>
</organism>
<dbReference type="GO" id="GO:0008270">
    <property type="term" value="F:zinc ion binding"/>
    <property type="evidence" value="ECO:0007669"/>
    <property type="project" value="InterPro"/>
</dbReference>
<proteinExistence type="predicted"/>
<dbReference type="PROSITE" id="PS00903">
    <property type="entry name" value="CYT_DCMP_DEAMINASES_1"/>
    <property type="match status" value="1"/>
</dbReference>
<keyword evidence="5" id="KW-1185">Reference proteome</keyword>
<dbReference type="GO" id="GO:0002100">
    <property type="term" value="P:tRNA wobble adenosine to inosine editing"/>
    <property type="evidence" value="ECO:0007669"/>
    <property type="project" value="TreeGrafter"/>
</dbReference>
<sequence length="162" mass="17170">MNDALSPTDTDFLRASLRAAEASRAEGRHPFGAVVVDAGGRVIASFGNNSLPPEGDPTQHAEMRAVAAAFRAVGADGMTGSTLFTSAEPCAMCSGAVYWTGVDRVVYALSEHRLLGLTGDHPENPTFSLPCREVFARGQRRITVSGPHLEDEAALAHEGFWS</sequence>
<dbReference type="Proteomes" id="UP001165587">
    <property type="component" value="Unassembled WGS sequence"/>
</dbReference>
<evidence type="ECO:0000313" key="5">
    <source>
        <dbReference type="Proteomes" id="UP001165587"/>
    </source>
</evidence>
<dbReference type="EMBL" id="JANLCK010000002">
    <property type="protein sequence ID" value="MCS5724943.1"/>
    <property type="molecule type" value="Genomic_DNA"/>
</dbReference>
<keyword evidence="2" id="KW-0862">Zinc</keyword>
<dbReference type="CDD" id="cd01285">
    <property type="entry name" value="nucleoside_deaminase"/>
    <property type="match status" value="1"/>
</dbReference>
<dbReference type="InterPro" id="IPR016193">
    <property type="entry name" value="Cytidine_deaminase-like"/>
</dbReference>
<evidence type="ECO:0000259" key="3">
    <source>
        <dbReference type="PROSITE" id="PS51747"/>
    </source>
</evidence>
<dbReference type="InterPro" id="IPR002125">
    <property type="entry name" value="CMP_dCMP_dom"/>
</dbReference>
<dbReference type="AlphaFoldDB" id="A0AA42BVU3"/>
<dbReference type="PROSITE" id="PS51747">
    <property type="entry name" value="CYT_DCMP_DEAMINASES_2"/>
    <property type="match status" value="1"/>
</dbReference>
<dbReference type="Pfam" id="PF00383">
    <property type="entry name" value="dCMP_cyt_deam_1"/>
    <property type="match status" value="1"/>
</dbReference>
<evidence type="ECO:0000313" key="4">
    <source>
        <dbReference type="EMBL" id="MCS5724943.1"/>
    </source>
</evidence>
<dbReference type="GO" id="GO:0052717">
    <property type="term" value="F:tRNA-specific adenosine-34 deaminase activity"/>
    <property type="evidence" value="ECO:0007669"/>
    <property type="project" value="TreeGrafter"/>
</dbReference>
<dbReference type="SUPFAM" id="SSF53927">
    <property type="entry name" value="Cytidine deaminase-like"/>
    <property type="match status" value="1"/>
</dbReference>
<accession>A0AA42BVU3</accession>
<name>A0AA42BVU3_9MICO</name>
<feature type="domain" description="CMP/dCMP-type deaminase" evidence="3">
    <location>
        <begin position="7"/>
        <end position="131"/>
    </location>
</feature>
<evidence type="ECO:0000256" key="1">
    <source>
        <dbReference type="ARBA" id="ARBA00022723"/>
    </source>
</evidence>
<gene>
    <name evidence="4" type="ORF">N1028_03445</name>
</gene>
<keyword evidence="1" id="KW-0479">Metal-binding</keyword>
<evidence type="ECO:0000256" key="2">
    <source>
        <dbReference type="ARBA" id="ARBA00022833"/>
    </source>
</evidence>
<dbReference type="InterPro" id="IPR016192">
    <property type="entry name" value="APOBEC/CMP_deaminase_Zn-bd"/>
</dbReference>
<reference evidence="4" key="1">
    <citation type="submission" date="2022-08" db="EMBL/GenBank/DDBJ databases">
        <authorList>
            <person name="Deng Y."/>
            <person name="Han X.-F."/>
            <person name="Zhang Y.-Q."/>
        </authorList>
    </citation>
    <scope>NUCLEOTIDE SEQUENCE</scope>
    <source>
        <strain evidence="4">CPCC 203407</strain>
    </source>
</reference>
<protein>
    <submittedName>
        <fullName evidence="4">Nucleoside deaminase</fullName>
    </submittedName>
</protein>